<accession>A0A3N3ZYH3</accession>
<dbReference type="RefSeq" id="WP_123824823.1">
    <property type="nucleotide sequence ID" value="NZ_RKMF01000005.1"/>
</dbReference>
<reference evidence="2 3" key="1">
    <citation type="submission" date="2018-10" db="EMBL/GenBank/DDBJ databases">
        <title>Kocuria sp. M5W7-7, whole genome shotgun sequence.</title>
        <authorList>
            <person name="Tuo L."/>
        </authorList>
    </citation>
    <scope>NUCLEOTIDE SEQUENCE [LARGE SCALE GENOMIC DNA]</scope>
    <source>
        <strain evidence="2 3">M5W7-7</strain>
    </source>
</reference>
<dbReference type="GO" id="GO:0003677">
    <property type="term" value="F:DNA binding"/>
    <property type="evidence" value="ECO:0007669"/>
    <property type="project" value="UniProtKB-KW"/>
</dbReference>
<feature type="domain" description="Helix-turn-helix" evidence="1">
    <location>
        <begin position="6"/>
        <end position="55"/>
    </location>
</feature>
<dbReference type="InterPro" id="IPR041657">
    <property type="entry name" value="HTH_17"/>
</dbReference>
<protein>
    <submittedName>
        <fullName evidence="2">DNA-binding protein</fullName>
    </submittedName>
</protein>
<comment type="caution">
    <text evidence="2">The sequence shown here is derived from an EMBL/GenBank/DDBJ whole genome shotgun (WGS) entry which is preliminary data.</text>
</comment>
<dbReference type="Pfam" id="PF12728">
    <property type="entry name" value="HTH_17"/>
    <property type="match status" value="1"/>
</dbReference>
<sequence length="64" mass="7245">MSDYKTPEQLEQWLGIKKATLANWRYRGVGPEFVKVGGRRVLYSTESVEAWLKANTRTITGDAA</sequence>
<organism evidence="2 3">
    <name type="scientific">Kocuria soli</name>
    <dbReference type="NCBI Taxonomy" id="2485125"/>
    <lineage>
        <taxon>Bacteria</taxon>
        <taxon>Bacillati</taxon>
        <taxon>Actinomycetota</taxon>
        <taxon>Actinomycetes</taxon>
        <taxon>Micrococcales</taxon>
        <taxon>Micrococcaceae</taxon>
        <taxon>Kocuria</taxon>
    </lineage>
</organism>
<gene>
    <name evidence="2" type="ORF">EDL96_05700</name>
</gene>
<evidence type="ECO:0000313" key="2">
    <source>
        <dbReference type="EMBL" id="ROZ63829.1"/>
    </source>
</evidence>
<dbReference type="Gene3D" id="1.10.10.10">
    <property type="entry name" value="Winged helix-like DNA-binding domain superfamily/Winged helix DNA-binding domain"/>
    <property type="match status" value="1"/>
</dbReference>
<name>A0A3N3ZYH3_9MICC</name>
<dbReference type="InterPro" id="IPR036388">
    <property type="entry name" value="WH-like_DNA-bd_sf"/>
</dbReference>
<proteinExistence type="predicted"/>
<dbReference type="EMBL" id="RKMF01000005">
    <property type="protein sequence ID" value="ROZ63829.1"/>
    <property type="molecule type" value="Genomic_DNA"/>
</dbReference>
<dbReference type="SUPFAM" id="SSF46955">
    <property type="entry name" value="Putative DNA-binding domain"/>
    <property type="match status" value="1"/>
</dbReference>
<dbReference type="AlphaFoldDB" id="A0A3N3ZYH3"/>
<dbReference type="Proteomes" id="UP000270616">
    <property type="component" value="Unassembled WGS sequence"/>
</dbReference>
<dbReference type="OrthoDB" id="5524782at2"/>
<keyword evidence="3" id="KW-1185">Reference proteome</keyword>
<keyword evidence="2" id="KW-0238">DNA-binding</keyword>
<evidence type="ECO:0000259" key="1">
    <source>
        <dbReference type="Pfam" id="PF12728"/>
    </source>
</evidence>
<evidence type="ECO:0000313" key="3">
    <source>
        <dbReference type="Proteomes" id="UP000270616"/>
    </source>
</evidence>
<dbReference type="InterPro" id="IPR009061">
    <property type="entry name" value="DNA-bd_dom_put_sf"/>
</dbReference>